<evidence type="ECO:0000256" key="3">
    <source>
        <dbReference type="ARBA" id="ARBA00023163"/>
    </source>
</evidence>
<dbReference type="PANTHER" id="PTHR44688:SF16">
    <property type="entry name" value="DNA-BINDING TRANSCRIPTIONAL ACTIVATOR DEVR_DOSR"/>
    <property type="match status" value="1"/>
</dbReference>
<dbReference type="InterPro" id="IPR027417">
    <property type="entry name" value="P-loop_NTPase"/>
</dbReference>
<proteinExistence type="predicted"/>
<evidence type="ECO:0000259" key="4">
    <source>
        <dbReference type="PROSITE" id="PS50043"/>
    </source>
</evidence>
<dbReference type="CDD" id="cd06170">
    <property type="entry name" value="LuxR_C_like"/>
    <property type="match status" value="1"/>
</dbReference>
<dbReference type="InterPro" id="IPR036388">
    <property type="entry name" value="WH-like_DNA-bd_sf"/>
</dbReference>
<dbReference type="InterPro" id="IPR000792">
    <property type="entry name" value="Tscrpt_reg_LuxR_C"/>
</dbReference>
<dbReference type="InterPro" id="IPR016032">
    <property type="entry name" value="Sig_transdc_resp-reg_C-effctor"/>
</dbReference>
<keyword evidence="6" id="KW-1185">Reference proteome</keyword>
<dbReference type="Proteomes" id="UP000037179">
    <property type="component" value="Unassembled WGS sequence"/>
</dbReference>
<name>A0ABC9YZN3_9NOCA</name>
<keyword evidence="3" id="KW-0804">Transcription</keyword>
<dbReference type="EMBL" id="BBYQ01000093">
    <property type="protein sequence ID" value="GAP30735.1"/>
    <property type="molecule type" value="Genomic_DNA"/>
</dbReference>
<reference evidence="5 6" key="2">
    <citation type="journal article" date="2016" name="Genome Announc.">
        <title>Draft Genome Sequence of Erythromycin- and Oxytetracycline-Sensitive Nocardia seriolae Strain U-1 (NBRC 110359).</title>
        <authorList>
            <person name="Imajoh M."/>
            <person name="Sukeda M."/>
            <person name="Shimizu M."/>
            <person name="Yamane J."/>
            <person name="Ohnishi K."/>
            <person name="Oshima S."/>
        </authorList>
    </citation>
    <scope>NUCLEOTIDE SEQUENCE [LARGE SCALE GENOMIC DNA]</scope>
    <source>
        <strain evidence="5 6">U-1</strain>
    </source>
</reference>
<dbReference type="PANTHER" id="PTHR44688">
    <property type="entry name" value="DNA-BINDING TRANSCRIPTIONAL ACTIVATOR DEVR_DOSR"/>
    <property type="match status" value="1"/>
</dbReference>
<keyword evidence="1" id="KW-0805">Transcription regulation</keyword>
<evidence type="ECO:0000256" key="2">
    <source>
        <dbReference type="ARBA" id="ARBA00023125"/>
    </source>
</evidence>
<dbReference type="Pfam" id="PF25873">
    <property type="entry name" value="WHD_MalT"/>
    <property type="match status" value="1"/>
</dbReference>
<dbReference type="SMART" id="SM00421">
    <property type="entry name" value="HTH_LUXR"/>
    <property type="match status" value="1"/>
</dbReference>
<accession>A0ABC9YZN3</accession>
<evidence type="ECO:0000256" key="1">
    <source>
        <dbReference type="ARBA" id="ARBA00023015"/>
    </source>
</evidence>
<dbReference type="PROSITE" id="PS50043">
    <property type="entry name" value="HTH_LUXR_2"/>
    <property type="match status" value="1"/>
</dbReference>
<feature type="domain" description="HTH luxR-type" evidence="4">
    <location>
        <begin position="795"/>
        <end position="860"/>
    </location>
</feature>
<dbReference type="GO" id="GO:0003677">
    <property type="term" value="F:DNA binding"/>
    <property type="evidence" value="ECO:0007669"/>
    <property type="project" value="UniProtKB-KW"/>
</dbReference>
<organism evidence="5 6">
    <name type="scientific">Nocardia seriolae</name>
    <dbReference type="NCBI Taxonomy" id="37332"/>
    <lineage>
        <taxon>Bacteria</taxon>
        <taxon>Bacillati</taxon>
        <taxon>Actinomycetota</taxon>
        <taxon>Actinomycetes</taxon>
        <taxon>Mycobacteriales</taxon>
        <taxon>Nocardiaceae</taxon>
        <taxon>Nocardia</taxon>
    </lineage>
</organism>
<keyword evidence="2" id="KW-0238">DNA-binding</keyword>
<dbReference type="Gene3D" id="1.25.40.10">
    <property type="entry name" value="Tetratricopeptide repeat domain"/>
    <property type="match status" value="1"/>
</dbReference>
<dbReference type="SUPFAM" id="SSF46894">
    <property type="entry name" value="C-terminal effector domain of the bipartite response regulators"/>
    <property type="match status" value="1"/>
</dbReference>
<dbReference type="SUPFAM" id="SSF52540">
    <property type="entry name" value="P-loop containing nucleoside triphosphate hydrolases"/>
    <property type="match status" value="1"/>
</dbReference>
<evidence type="ECO:0000313" key="6">
    <source>
        <dbReference type="Proteomes" id="UP000037179"/>
    </source>
</evidence>
<comment type="caution">
    <text evidence="5">The sequence shown here is derived from an EMBL/GenBank/DDBJ whole genome shotgun (WGS) entry which is preliminary data.</text>
</comment>
<dbReference type="Gene3D" id="3.40.50.300">
    <property type="entry name" value="P-loop containing nucleotide triphosphate hydrolases"/>
    <property type="match status" value="1"/>
</dbReference>
<dbReference type="InterPro" id="IPR011990">
    <property type="entry name" value="TPR-like_helical_dom_sf"/>
</dbReference>
<sequence length="862" mass="91636">EEEDPMDYSFDSNTARAATVESPAAAALPELGFEPVARPELCVRLDAAMTGPGGQVIAISAPAGTGKTALVLDWATRHLARSRPDTEIAWLTVGAGGTTGDEINITVAQSVSRSAESGRALVLVIDNAHLISDPAAIGDLEDFLATAPAHVTTVLSARHDLPLRWHILELPGRLTRLHATDLAFTGTRAGQLTRRHGCALSEAELTTVLRLTRGWAALLRLAAVHVTTHPDRAAALTELECPPQPLADFLADEVVAALPGALRESATALGVPESFTHALAARLTGATPDPITELTRLEFPMTATARDDEVWYTLHPLLRAHLLASLRRGGDTRLHALHHAAASWYLATDRPMAALPHLVRAPDAELLSRFLRENAVRLVLDRHGTSLFEQLRQCRSRALDDPFLGALRVLDALERDDAGKAIVCLDLLFRQPRRSGQIVPAGSIAPLTLAASAGIARATGIGLSDFRPPAPFPESGHPDIDGYAVGELGMALLARGDYDEGEQLLNRAAALSDCAAIPRLRVRAATRLALAAGIRDELGPMRRQAELAVALADRHGLADSPDGRRALAAAAFTAYLRGAGTEDARITRFLAAQRLPDPTTGLPSGRVTDVIAQLLAFDDSEDAYTGAEALRRSAVVLLRGPASLPALSGRLLPHIVRVLIDVRATNSVRLLTDQAEAVLGHSADTVLARALAVLPERPRAARGLIAPLLVDVEAARPLETVTALVVDGVAQAALGQPGAARDTLERALLAAAPDQLVRPFLDVPGAGTLLDAHIGTLGQHNEFAERIRRHPRLRRKSAQPRLTPAELTVLNQLPSGRTAAQIADVLGVSVNTVKTHLRGIYAKFGTGTRADAMELARRSGML</sequence>
<evidence type="ECO:0000313" key="5">
    <source>
        <dbReference type="EMBL" id="GAP30735.1"/>
    </source>
</evidence>
<dbReference type="InterPro" id="IPR059106">
    <property type="entry name" value="WHD_MalT"/>
</dbReference>
<dbReference type="Pfam" id="PF00196">
    <property type="entry name" value="GerE"/>
    <property type="match status" value="1"/>
</dbReference>
<dbReference type="AlphaFoldDB" id="A0ABC9YZN3"/>
<feature type="non-terminal residue" evidence="5">
    <location>
        <position position="1"/>
    </location>
</feature>
<reference evidence="6" key="1">
    <citation type="submission" date="2015-07" db="EMBL/GenBank/DDBJ databases">
        <title>Nocardia seriolae U-1 whole genome shotgun sequence.</title>
        <authorList>
            <person name="Imajoh M."/>
            <person name="Fukumoto Y."/>
            <person name="Sukeda M."/>
            <person name="Yamane J."/>
            <person name="Yamasaki K."/>
            <person name="Shimizu M."/>
            <person name="Ohnishi K."/>
            <person name="Oshima S."/>
        </authorList>
    </citation>
    <scope>NUCLEOTIDE SEQUENCE [LARGE SCALE GENOMIC DNA]</scope>
    <source>
        <strain evidence="6">U-1</strain>
    </source>
</reference>
<dbReference type="Gene3D" id="1.10.10.10">
    <property type="entry name" value="Winged helix-like DNA-binding domain superfamily/Winged helix DNA-binding domain"/>
    <property type="match status" value="1"/>
</dbReference>
<protein>
    <submittedName>
        <fullName evidence="5">Transcriptional regulator</fullName>
    </submittedName>
</protein>
<dbReference type="PRINTS" id="PR00038">
    <property type="entry name" value="HTHLUXR"/>
</dbReference>
<gene>
    <name evidence="5" type="ORF">NSK11_contig00093-0001</name>
</gene>